<organism evidence="5 6">
    <name type="scientific">Nocardioides aromaticivorans</name>
    <dbReference type="NCBI Taxonomy" id="200618"/>
    <lineage>
        <taxon>Bacteria</taxon>
        <taxon>Bacillati</taxon>
        <taxon>Actinomycetota</taxon>
        <taxon>Actinomycetes</taxon>
        <taxon>Propionibacteriales</taxon>
        <taxon>Nocardioidaceae</taxon>
        <taxon>Nocardioides</taxon>
    </lineage>
</organism>
<dbReference type="PROSITE" id="PS50043">
    <property type="entry name" value="HTH_LUXR_2"/>
    <property type="match status" value="1"/>
</dbReference>
<dbReference type="Pfam" id="PF00196">
    <property type="entry name" value="GerE"/>
    <property type="match status" value="1"/>
</dbReference>
<dbReference type="Proteomes" id="UP000562045">
    <property type="component" value="Unassembled WGS sequence"/>
</dbReference>
<dbReference type="SUPFAM" id="SSF46894">
    <property type="entry name" value="C-terminal effector domain of the bipartite response regulators"/>
    <property type="match status" value="1"/>
</dbReference>
<evidence type="ECO:0000313" key="5">
    <source>
        <dbReference type="EMBL" id="NYI44530.1"/>
    </source>
</evidence>
<evidence type="ECO:0000256" key="2">
    <source>
        <dbReference type="ARBA" id="ARBA00023125"/>
    </source>
</evidence>
<keyword evidence="2 5" id="KW-0238">DNA-binding</keyword>
<gene>
    <name evidence="5" type="ORF">BJ993_001610</name>
</gene>
<dbReference type="Gene3D" id="1.10.10.10">
    <property type="entry name" value="Winged helix-like DNA-binding domain superfamily/Winged helix DNA-binding domain"/>
    <property type="match status" value="1"/>
</dbReference>
<dbReference type="SMART" id="SM00421">
    <property type="entry name" value="HTH_LUXR"/>
    <property type="match status" value="1"/>
</dbReference>
<dbReference type="AlphaFoldDB" id="A0A7Y9ZIG2"/>
<dbReference type="RefSeq" id="WP_179648363.1">
    <property type="nucleotide sequence ID" value="NZ_JACBZM010000001.1"/>
</dbReference>
<dbReference type="EMBL" id="JACBZM010000001">
    <property type="protein sequence ID" value="NYI44530.1"/>
    <property type="molecule type" value="Genomic_DNA"/>
</dbReference>
<sequence length="236" mass="26265">MDHSCHEFLADALETRATTRCRLLAESLVHRTGADAVGLMGISPEDGTHVPVLNVGYDPTTFEQHASARYTRHTPGVQQILARAGRIHSWEDIPGFRESYQAQAVYQPAGFHNGISVALATAEQTVVGMLHVSTRRDHMDSDALELVERARPVLTEWVDTMTRFQLARLSRRQFEILARMRDGMSNAEIAADLVIAPRTVTTHIEHILRRLGATNRTQAAVWAERYGLRWSASGSG</sequence>
<dbReference type="InterPro" id="IPR016032">
    <property type="entry name" value="Sig_transdc_resp-reg_C-effctor"/>
</dbReference>
<dbReference type="Gene3D" id="3.30.450.80">
    <property type="entry name" value="Transcription factor LuxR-like, autoinducer-binding domain"/>
    <property type="match status" value="1"/>
</dbReference>
<feature type="domain" description="HTH luxR-type" evidence="4">
    <location>
        <begin position="162"/>
        <end position="227"/>
    </location>
</feature>
<dbReference type="GO" id="GO:0006355">
    <property type="term" value="P:regulation of DNA-templated transcription"/>
    <property type="evidence" value="ECO:0007669"/>
    <property type="project" value="InterPro"/>
</dbReference>
<dbReference type="PROSITE" id="PS00622">
    <property type="entry name" value="HTH_LUXR_1"/>
    <property type="match status" value="1"/>
</dbReference>
<comment type="caution">
    <text evidence="5">The sequence shown here is derived from an EMBL/GenBank/DDBJ whole genome shotgun (WGS) entry which is preliminary data.</text>
</comment>
<protein>
    <submittedName>
        <fullName evidence="5">DNA-binding CsgD family transcriptional regulator</fullName>
    </submittedName>
</protein>
<dbReference type="GO" id="GO:0003677">
    <property type="term" value="F:DNA binding"/>
    <property type="evidence" value="ECO:0007669"/>
    <property type="project" value="UniProtKB-KW"/>
</dbReference>
<keyword evidence="3" id="KW-0804">Transcription</keyword>
<dbReference type="InterPro" id="IPR036693">
    <property type="entry name" value="TF_LuxR_autoind-bd_dom_sf"/>
</dbReference>
<reference evidence="5 6" key="1">
    <citation type="submission" date="2020-07" db="EMBL/GenBank/DDBJ databases">
        <title>Sequencing the genomes of 1000 actinobacteria strains.</title>
        <authorList>
            <person name="Klenk H.-P."/>
        </authorList>
    </citation>
    <scope>NUCLEOTIDE SEQUENCE [LARGE SCALE GENOMIC DNA]</scope>
    <source>
        <strain evidence="5 6">DSM 15131</strain>
    </source>
</reference>
<dbReference type="InterPro" id="IPR000792">
    <property type="entry name" value="Tscrpt_reg_LuxR_C"/>
</dbReference>
<dbReference type="SUPFAM" id="SSF55781">
    <property type="entry name" value="GAF domain-like"/>
    <property type="match status" value="1"/>
</dbReference>
<proteinExistence type="predicted"/>
<dbReference type="PANTHER" id="PTHR44688:SF16">
    <property type="entry name" value="DNA-BINDING TRANSCRIPTIONAL ACTIVATOR DEVR_DOSR"/>
    <property type="match status" value="1"/>
</dbReference>
<accession>A0A7Y9ZIG2</accession>
<dbReference type="InterPro" id="IPR036388">
    <property type="entry name" value="WH-like_DNA-bd_sf"/>
</dbReference>
<dbReference type="PRINTS" id="PR00038">
    <property type="entry name" value="HTHLUXR"/>
</dbReference>
<evidence type="ECO:0000256" key="3">
    <source>
        <dbReference type="ARBA" id="ARBA00023163"/>
    </source>
</evidence>
<evidence type="ECO:0000313" key="6">
    <source>
        <dbReference type="Proteomes" id="UP000562045"/>
    </source>
</evidence>
<keyword evidence="1" id="KW-0805">Transcription regulation</keyword>
<name>A0A7Y9ZIG2_9ACTN</name>
<evidence type="ECO:0000256" key="1">
    <source>
        <dbReference type="ARBA" id="ARBA00023015"/>
    </source>
</evidence>
<evidence type="ECO:0000259" key="4">
    <source>
        <dbReference type="PROSITE" id="PS50043"/>
    </source>
</evidence>
<dbReference type="PANTHER" id="PTHR44688">
    <property type="entry name" value="DNA-BINDING TRANSCRIPTIONAL ACTIVATOR DEVR_DOSR"/>
    <property type="match status" value="1"/>
</dbReference>
<dbReference type="CDD" id="cd06170">
    <property type="entry name" value="LuxR_C_like"/>
    <property type="match status" value="1"/>
</dbReference>